<proteinExistence type="predicted"/>
<name>A0A7G9RJ75_9BURK</name>
<sequence length="56" mass="6277">MPAHHPSTEPSTKKEERRSFAFLTIVMAPVLSGLLIAAYGFLVWFYQMLFSGPPHA</sequence>
<dbReference type="InterPro" id="IPR004448">
    <property type="entry name" value="Nitrate_reductase_NapE"/>
</dbReference>
<dbReference type="InterPro" id="IPR010649">
    <property type="entry name" value="NapE_TorE"/>
</dbReference>
<evidence type="ECO:0000256" key="1">
    <source>
        <dbReference type="SAM" id="Phobius"/>
    </source>
</evidence>
<dbReference type="KEGG" id="drg:H9K76_13515"/>
<gene>
    <name evidence="2" type="primary">napE</name>
    <name evidence="2" type="ORF">H9K76_13515</name>
</gene>
<reference evidence="2 3" key="1">
    <citation type="submission" date="2020-08" db="EMBL/GenBank/DDBJ databases">
        <title>Genome sequence of Diaphorobacter ruginosibacter DSM 27467T.</title>
        <authorList>
            <person name="Hyun D.-W."/>
            <person name="Bae J.-W."/>
        </authorList>
    </citation>
    <scope>NUCLEOTIDE SEQUENCE [LARGE SCALE GENOMIC DNA]</scope>
    <source>
        <strain evidence="2 3">DSM 27467</strain>
    </source>
</reference>
<protein>
    <submittedName>
        <fullName evidence="2">Periplasmic nitrate reductase, NapE protein</fullName>
    </submittedName>
</protein>
<evidence type="ECO:0000313" key="3">
    <source>
        <dbReference type="Proteomes" id="UP000515811"/>
    </source>
</evidence>
<keyword evidence="3" id="KW-1185">Reference proteome</keyword>
<keyword evidence="1" id="KW-0472">Membrane</keyword>
<dbReference type="AlphaFoldDB" id="A0A7G9RJ75"/>
<keyword evidence="1" id="KW-1133">Transmembrane helix</keyword>
<evidence type="ECO:0000313" key="2">
    <source>
        <dbReference type="EMBL" id="QNN55650.1"/>
    </source>
</evidence>
<feature type="transmembrane region" description="Helical" evidence="1">
    <location>
        <begin position="20"/>
        <end position="46"/>
    </location>
</feature>
<dbReference type="NCBIfam" id="TIGR02973">
    <property type="entry name" value="nitrate_rd_NapE"/>
    <property type="match status" value="1"/>
</dbReference>
<dbReference type="RefSeq" id="WP_187595923.1">
    <property type="nucleotide sequence ID" value="NZ_CP060714.1"/>
</dbReference>
<organism evidence="2 3">
    <name type="scientific">Diaphorobacter ruginosibacter</name>
    <dbReference type="NCBI Taxonomy" id="1715720"/>
    <lineage>
        <taxon>Bacteria</taxon>
        <taxon>Pseudomonadati</taxon>
        <taxon>Pseudomonadota</taxon>
        <taxon>Betaproteobacteria</taxon>
        <taxon>Burkholderiales</taxon>
        <taxon>Comamonadaceae</taxon>
        <taxon>Diaphorobacter</taxon>
    </lineage>
</organism>
<dbReference type="EMBL" id="CP060714">
    <property type="protein sequence ID" value="QNN55650.1"/>
    <property type="molecule type" value="Genomic_DNA"/>
</dbReference>
<dbReference type="Proteomes" id="UP000515811">
    <property type="component" value="Chromosome"/>
</dbReference>
<accession>A0A7G9RJ75</accession>
<keyword evidence="1" id="KW-0812">Transmembrane</keyword>
<dbReference type="Pfam" id="PF06796">
    <property type="entry name" value="NapE"/>
    <property type="match status" value="1"/>
</dbReference>